<feature type="domain" description="TLDc" evidence="1">
    <location>
        <begin position="208"/>
        <end position="383"/>
    </location>
</feature>
<dbReference type="Gene3D" id="1.10.238.10">
    <property type="entry name" value="EF-hand"/>
    <property type="match status" value="1"/>
</dbReference>
<evidence type="ECO:0000313" key="2">
    <source>
        <dbReference type="EMBL" id="CCA14756.1"/>
    </source>
</evidence>
<dbReference type="SUPFAM" id="SSF47473">
    <property type="entry name" value="EF-hand"/>
    <property type="match status" value="1"/>
</dbReference>
<name>F0W132_9STRA</name>
<protein>
    <submittedName>
        <fullName evidence="2">Uncharacterized protein AlNc14C6G811</fullName>
    </submittedName>
</protein>
<dbReference type="SMART" id="SM00584">
    <property type="entry name" value="TLDc"/>
    <property type="match status" value="1"/>
</dbReference>
<gene>
    <name evidence="2" type="primary">AlNc14C6G811</name>
    <name evidence="2" type="ORF">ALNC14_008990</name>
</gene>
<dbReference type="PANTHER" id="PTHR23354:SF108">
    <property type="entry name" value="RE10231P"/>
    <property type="match status" value="1"/>
</dbReference>
<dbReference type="InterPro" id="IPR006571">
    <property type="entry name" value="TLDc_dom"/>
</dbReference>
<dbReference type="PROSITE" id="PS51886">
    <property type="entry name" value="TLDC"/>
    <property type="match status" value="1"/>
</dbReference>
<proteinExistence type="predicted"/>
<reference evidence="2" key="2">
    <citation type="submission" date="2011-02" db="EMBL/GenBank/DDBJ databases">
        <authorList>
            <person name="MacLean D."/>
        </authorList>
    </citation>
    <scope>NUCLEOTIDE SEQUENCE</scope>
</reference>
<dbReference type="InterPro" id="IPR011992">
    <property type="entry name" value="EF-hand-dom_pair"/>
</dbReference>
<dbReference type="HOGENOM" id="CLU_046499_0_0_1"/>
<dbReference type="AlphaFoldDB" id="F0W132"/>
<sequence>MGNSQDTISEFKGPFGDIEYDQLARKFETLTKPLNSDDTVANFKTAFHLCIPESIPQHLRLPLEDFGAHVYRLCTLQNEANDTNGSISLSAFVRAVTRCTRLSPQSILTTFYALFDPQGNGLQKTELQQLFLSVVLMMKANDTTSSSAFTEATEALTSALMSNNDLVQSDEFVQWITSTLPLFYSVISTWMSLKVLGTFAKVSYSAPTLTHRSEIISDPQFGLLSCVTTHLQGNIDRIYTSTEDGLSFNRLCFHLLGYSGQTLILIQDVQGAVFGAFCDTEWKESSRFFGGNGCFLFRFKPDIHIYRAVTANQSGNHMYLNTKGFSLPRGLGLGGDLTEFRVYLNEDFDENCYSTMRCLSYESGPLSSQTQFSIASLEVWGCGGEESKLDQKAHRQDTADMIAHARKVDKAQFIGNDFDKEMFLGRTFGHGANQARVVEDQQ</sequence>
<dbReference type="EMBL" id="FR824051">
    <property type="protein sequence ID" value="CCA14756.1"/>
    <property type="molecule type" value="Genomic_DNA"/>
</dbReference>
<accession>F0W132</accession>
<dbReference type="Pfam" id="PF07534">
    <property type="entry name" value="TLD"/>
    <property type="match status" value="1"/>
</dbReference>
<dbReference type="PANTHER" id="PTHR23354">
    <property type="entry name" value="NUCLEOLAR PROTEIN 7/ESTROGEN RECEPTOR COACTIVATOR-RELATED"/>
    <property type="match status" value="1"/>
</dbReference>
<evidence type="ECO:0000259" key="1">
    <source>
        <dbReference type="PROSITE" id="PS51886"/>
    </source>
</evidence>
<organism evidence="2">
    <name type="scientific">Albugo laibachii Nc14</name>
    <dbReference type="NCBI Taxonomy" id="890382"/>
    <lineage>
        <taxon>Eukaryota</taxon>
        <taxon>Sar</taxon>
        <taxon>Stramenopiles</taxon>
        <taxon>Oomycota</taxon>
        <taxon>Peronosporomycetes</taxon>
        <taxon>Albuginales</taxon>
        <taxon>Albuginaceae</taxon>
        <taxon>Albugo</taxon>
    </lineage>
</organism>
<reference evidence="2" key="1">
    <citation type="journal article" date="2011" name="PLoS Biol.">
        <title>Gene gain and loss during evolution of obligate parasitism in the white rust pathogen of Arabidopsis thaliana.</title>
        <authorList>
            <person name="Kemen E."/>
            <person name="Gardiner A."/>
            <person name="Schultz-Larsen T."/>
            <person name="Kemen A.C."/>
            <person name="Balmuth A.L."/>
            <person name="Robert-Seilaniantz A."/>
            <person name="Bailey K."/>
            <person name="Holub E."/>
            <person name="Studholme D.J."/>
            <person name="Maclean D."/>
            <person name="Jones J.D."/>
        </authorList>
    </citation>
    <scope>NUCLEOTIDE SEQUENCE</scope>
</reference>